<accession>A0ABR1PU56</accession>
<feature type="domain" description="Aminoglycoside phosphotransferase" evidence="1">
    <location>
        <begin position="55"/>
        <end position="317"/>
    </location>
</feature>
<name>A0ABR1PU56_9PEZI</name>
<comment type="caution">
    <text evidence="2">The sequence shown here is derived from an EMBL/GenBank/DDBJ whole genome shotgun (WGS) entry which is preliminary data.</text>
</comment>
<protein>
    <submittedName>
        <fullName evidence="2">Phosphotransferase enzyme family protein-like protein</fullName>
    </submittedName>
</protein>
<sequence>MSLLAVNYDAIWYAEGSDVYWPWNTSFMQHMSDLEQFVTTQLSGRGPARFIPDGIHDGSYNRVVRFGFPSGGDVALKIPVPGKTDRDLSQEKIVNEAAWMHCTTHTNNQLLSPLGLPYILMDWVPGESLRDFLAEEGSSALRPSILQQMASIYLQLYHLSFPSIGSVAKDATGEWAITQRPLTMDMHQFAIGIPQCPKDHWPDVPLENSSDYFAFVVQQHTTQLWNLRNLNLEGSQGEETTQTQSNSHKQVANMARRRYIARYGFSKLIPQFRDDKDNLGPFIPFCPDLDTRNLLVDPNTGIITGLIDVEFTNAMPPQFARDPPTVDSLYWEVLYKHHPGGAALELTRDLEAEWEKYLQHTKDQIKRYERAWDEHIHKTSGQLVCLEGD</sequence>
<evidence type="ECO:0000259" key="1">
    <source>
        <dbReference type="Pfam" id="PF01636"/>
    </source>
</evidence>
<dbReference type="InterPro" id="IPR051678">
    <property type="entry name" value="AGP_Transferase"/>
</dbReference>
<dbReference type="RefSeq" id="XP_066692957.1">
    <property type="nucleotide sequence ID" value="XM_066850719.1"/>
</dbReference>
<reference evidence="2 3" key="1">
    <citation type="submission" date="2023-01" db="EMBL/GenBank/DDBJ databases">
        <title>Analysis of 21 Apiospora genomes using comparative genomics revels a genus with tremendous synthesis potential of carbohydrate active enzymes and secondary metabolites.</title>
        <authorList>
            <person name="Sorensen T."/>
        </authorList>
    </citation>
    <scope>NUCLEOTIDE SEQUENCE [LARGE SCALE GENOMIC DNA]</scope>
    <source>
        <strain evidence="2 3">CBS 24483</strain>
    </source>
</reference>
<dbReference type="InterPro" id="IPR002575">
    <property type="entry name" value="Aminoglycoside_PTrfase"/>
</dbReference>
<proteinExistence type="predicted"/>
<keyword evidence="3" id="KW-1185">Reference proteome</keyword>
<dbReference type="InterPro" id="IPR011009">
    <property type="entry name" value="Kinase-like_dom_sf"/>
</dbReference>
<gene>
    <name evidence="2" type="ORF">PG986_014497</name>
</gene>
<dbReference type="PANTHER" id="PTHR21310:SF37">
    <property type="entry name" value="AMINOGLYCOSIDE PHOSPHOTRANSFERASE DOMAIN-CONTAINING PROTEIN"/>
    <property type="match status" value="1"/>
</dbReference>
<dbReference type="GeneID" id="92083781"/>
<dbReference type="Pfam" id="PF01636">
    <property type="entry name" value="APH"/>
    <property type="match status" value="1"/>
</dbReference>
<dbReference type="SUPFAM" id="SSF56112">
    <property type="entry name" value="Protein kinase-like (PK-like)"/>
    <property type="match status" value="1"/>
</dbReference>
<evidence type="ECO:0000313" key="3">
    <source>
        <dbReference type="Proteomes" id="UP001391051"/>
    </source>
</evidence>
<dbReference type="Proteomes" id="UP001391051">
    <property type="component" value="Unassembled WGS sequence"/>
</dbReference>
<evidence type="ECO:0000313" key="2">
    <source>
        <dbReference type="EMBL" id="KAK7937629.1"/>
    </source>
</evidence>
<dbReference type="PANTHER" id="PTHR21310">
    <property type="entry name" value="AMINOGLYCOSIDE PHOSPHOTRANSFERASE-RELATED-RELATED"/>
    <property type="match status" value="1"/>
</dbReference>
<organism evidence="2 3">
    <name type="scientific">Apiospora aurea</name>
    <dbReference type="NCBI Taxonomy" id="335848"/>
    <lineage>
        <taxon>Eukaryota</taxon>
        <taxon>Fungi</taxon>
        <taxon>Dikarya</taxon>
        <taxon>Ascomycota</taxon>
        <taxon>Pezizomycotina</taxon>
        <taxon>Sordariomycetes</taxon>
        <taxon>Xylariomycetidae</taxon>
        <taxon>Amphisphaeriales</taxon>
        <taxon>Apiosporaceae</taxon>
        <taxon>Apiospora</taxon>
    </lineage>
</organism>
<dbReference type="EMBL" id="JAQQWE010000010">
    <property type="protein sequence ID" value="KAK7937629.1"/>
    <property type="molecule type" value="Genomic_DNA"/>
</dbReference>